<dbReference type="Pfam" id="PF03959">
    <property type="entry name" value="FSH1"/>
    <property type="match status" value="1"/>
</dbReference>
<dbReference type="GO" id="GO:0016787">
    <property type="term" value="F:hydrolase activity"/>
    <property type="evidence" value="ECO:0007669"/>
    <property type="project" value="UniProtKB-KW"/>
</dbReference>
<proteinExistence type="predicted"/>
<organism evidence="3 4">
    <name type="scientific">Aspergillus caelatus</name>
    <dbReference type="NCBI Taxonomy" id="61420"/>
    <lineage>
        <taxon>Eukaryota</taxon>
        <taxon>Fungi</taxon>
        <taxon>Dikarya</taxon>
        <taxon>Ascomycota</taxon>
        <taxon>Pezizomycotina</taxon>
        <taxon>Eurotiomycetes</taxon>
        <taxon>Eurotiomycetidae</taxon>
        <taxon>Eurotiales</taxon>
        <taxon>Aspergillaceae</taxon>
        <taxon>Aspergillus</taxon>
        <taxon>Aspergillus subgen. Circumdati</taxon>
    </lineage>
</organism>
<keyword evidence="4" id="KW-1185">Reference proteome</keyword>
<dbReference type="Gene3D" id="3.40.50.1820">
    <property type="entry name" value="alpha/beta hydrolase"/>
    <property type="match status" value="1"/>
</dbReference>
<evidence type="ECO:0000259" key="2">
    <source>
        <dbReference type="Pfam" id="PF03959"/>
    </source>
</evidence>
<evidence type="ECO:0000313" key="4">
    <source>
        <dbReference type="Proteomes" id="UP000326268"/>
    </source>
</evidence>
<dbReference type="GO" id="GO:0005737">
    <property type="term" value="C:cytoplasm"/>
    <property type="evidence" value="ECO:0007669"/>
    <property type="project" value="TreeGrafter"/>
</dbReference>
<feature type="domain" description="Serine hydrolase" evidence="2">
    <location>
        <begin position="2"/>
        <end position="190"/>
    </location>
</feature>
<dbReference type="AlphaFoldDB" id="A0A5N7AE24"/>
<reference evidence="3 4" key="1">
    <citation type="submission" date="2019-04" db="EMBL/GenBank/DDBJ databases">
        <title>Friends and foes A comparative genomics studyof 23 Aspergillus species from section Flavi.</title>
        <authorList>
            <consortium name="DOE Joint Genome Institute"/>
            <person name="Kjaerbolling I."/>
            <person name="Vesth T."/>
            <person name="Frisvad J.C."/>
            <person name="Nybo J.L."/>
            <person name="Theobald S."/>
            <person name="Kildgaard S."/>
            <person name="Isbrandt T."/>
            <person name="Kuo A."/>
            <person name="Sato A."/>
            <person name="Lyhne E.K."/>
            <person name="Kogle M.E."/>
            <person name="Wiebenga A."/>
            <person name="Kun R.S."/>
            <person name="Lubbers R.J."/>
            <person name="Makela M.R."/>
            <person name="Barry K."/>
            <person name="Chovatia M."/>
            <person name="Clum A."/>
            <person name="Daum C."/>
            <person name="Haridas S."/>
            <person name="He G."/>
            <person name="LaButti K."/>
            <person name="Lipzen A."/>
            <person name="Mondo S."/>
            <person name="Riley R."/>
            <person name="Salamov A."/>
            <person name="Simmons B.A."/>
            <person name="Magnuson J.K."/>
            <person name="Henrissat B."/>
            <person name="Mortensen U.H."/>
            <person name="Larsen T.O."/>
            <person name="Devries R.P."/>
            <person name="Grigoriev I.V."/>
            <person name="Machida M."/>
            <person name="Baker S.E."/>
            <person name="Andersen M.R."/>
        </authorList>
    </citation>
    <scope>NUCLEOTIDE SEQUENCE [LARGE SCALE GENOMIC DNA]</scope>
    <source>
        <strain evidence="3 4">CBS 763.97</strain>
    </source>
</reference>
<protein>
    <submittedName>
        <fullName evidence="3">Serine hydrolase FSH</fullName>
    </submittedName>
</protein>
<dbReference type="OrthoDB" id="2094269at2759"/>
<dbReference type="GO" id="GO:0005634">
    <property type="term" value="C:nucleus"/>
    <property type="evidence" value="ECO:0007669"/>
    <property type="project" value="TreeGrafter"/>
</dbReference>
<evidence type="ECO:0000256" key="1">
    <source>
        <dbReference type="ARBA" id="ARBA00022801"/>
    </source>
</evidence>
<dbReference type="PANTHER" id="PTHR48070">
    <property type="entry name" value="ESTERASE OVCA2"/>
    <property type="match status" value="1"/>
</dbReference>
<accession>A0A5N7AE24</accession>
<dbReference type="SUPFAM" id="SSF53474">
    <property type="entry name" value="alpha/beta-Hydrolases"/>
    <property type="match status" value="1"/>
</dbReference>
<keyword evidence="1 3" id="KW-0378">Hydrolase</keyword>
<dbReference type="InterPro" id="IPR005645">
    <property type="entry name" value="FSH-like_dom"/>
</dbReference>
<dbReference type="InterPro" id="IPR050593">
    <property type="entry name" value="LovG"/>
</dbReference>
<dbReference type="GO" id="GO:0019748">
    <property type="term" value="P:secondary metabolic process"/>
    <property type="evidence" value="ECO:0007669"/>
    <property type="project" value="TreeGrafter"/>
</dbReference>
<dbReference type="InterPro" id="IPR029058">
    <property type="entry name" value="AB_hydrolase_fold"/>
</dbReference>
<dbReference type="PANTHER" id="PTHR48070:SF7">
    <property type="entry name" value="SERINE HYDROLASE FSH DOMAIN-CONTAINING PROTEIN-RELATED"/>
    <property type="match status" value="1"/>
</dbReference>
<evidence type="ECO:0000313" key="3">
    <source>
        <dbReference type="EMBL" id="KAE8368121.1"/>
    </source>
</evidence>
<sequence length="193" mass="21213">MRFLCLHGGGTNAKIFEIQVGGLKQKLESRGYQLAFVNEHRTELQDIFDGPFYDHYPRGLSSPGPYLTASFAHVYRITSKTGPFDAVIGFSQGAALASALLIHHHDKIAESESLFKVGVSICAGTPYETSGISKLNPKPGTASIHIPTAHIVGMQDPLFEDGIKLYRLCEPSKVFLYNHGSKHMVPFHETTRA</sequence>
<dbReference type="GeneID" id="43654368"/>
<dbReference type="EMBL" id="ML737588">
    <property type="protein sequence ID" value="KAE8368121.1"/>
    <property type="molecule type" value="Genomic_DNA"/>
</dbReference>
<gene>
    <name evidence="3" type="ORF">BDV27DRAFT_142226</name>
</gene>
<dbReference type="RefSeq" id="XP_031931202.1">
    <property type="nucleotide sequence ID" value="XM_032069922.1"/>
</dbReference>
<name>A0A5N7AE24_9EURO</name>
<dbReference type="Proteomes" id="UP000326268">
    <property type="component" value="Unassembled WGS sequence"/>
</dbReference>